<feature type="domain" description="Ricin B lectin" evidence="2">
    <location>
        <begin position="748"/>
        <end position="872"/>
    </location>
</feature>
<dbReference type="SUPFAM" id="SSF50370">
    <property type="entry name" value="Ricin B-like lectins"/>
    <property type="match status" value="1"/>
</dbReference>
<dbReference type="InterPro" id="IPR029018">
    <property type="entry name" value="Hex-like_dom2"/>
</dbReference>
<gene>
    <name evidence="3" type="ORF">GCM10009838_40530</name>
</gene>
<reference evidence="3 4" key="1">
    <citation type="journal article" date="2019" name="Int. J. Syst. Evol. Microbiol.">
        <title>The Global Catalogue of Microorganisms (GCM) 10K type strain sequencing project: providing services to taxonomists for standard genome sequencing and annotation.</title>
        <authorList>
            <consortium name="The Broad Institute Genomics Platform"/>
            <consortium name="The Broad Institute Genome Sequencing Center for Infectious Disease"/>
            <person name="Wu L."/>
            <person name="Ma J."/>
        </authorList>
    </citation>
    <scope>NUCLEOTIDE SEQUENCE [LARGE SCALE GENOMIC DNA]</scope>
    <source>
        <strain evidence="3 4">JCM 16013</strain>
    </source>
</reference>
<accession>A0ABN2RWG1</accession>
<organism evidence="3 4">
    <name type="scientific">Catenulispora subtropica</name>
    <dbReference type="NCBI Taxonomy" id="450798"/>
    <lineage>
        <taxon>Bacteria</taxon>
        <taxon>Bacillati</taxon>
        <taxon>Actinomycetota</taxon>
        <taxon>Actinomycetes</taxon>
        <taxon>Catenulisporales</taxon>
        <taxon>Catenulisporaceae</taxon>
        <taxon>Catenulispora</taxon>
    </lineage>
</organism>
<dbReference type="InterPro" id="IPR024732">
    <property type="entry name" value="NAGLU_C"/>
</dbReference>
<sequence length="873" mass="91995">MRTSRLRRNAAIVLSLILGVLTPGIVPVFTSYAAANTTTVFDTTAARDSLQRLLPGQAAQFTLVAAAQHTAGVDWYSYSGTAGAITVQGTSPATLLAGVGAYLRNVAHVDIELQGDSVSQLSGILPAVATPFTDTAVVPHRYALNDTDNGYSGAYRSFADYQHEVDVLALHGFNEVYVTVGAEEPYYAALQQFGYSQADLQSWIPEPGHQPWWLMQNLYGFGGPVSAQLITARAAVGRQVCDQLRALGMTPVLPGYFGTVPADFATRNPGTNVVATGSWVGFTRPSWLDPSDPVYAKVAAAYYAAQSTALGATTMFKMDPLQEGGSAGGIDVTKAATAIQKAMLAAHPGSTWVILGWQSNPTAAELNGVDKTRMLIVDGLSDRYSGLDRESTWSNTPYAFGTIPDMGGKTTLGANGPTWVSLFNQWLTKSGSAMKGIAYMPEGTGGNPAALALFGDLAWSATPSAPAAIDQGAWFKAYADARYGGADADAEAAWSLLSQGPYSMASGTWAEPQDDLFTAQPSLTTGSAASWSPTSMRYDAASVTDALADLLKASPALQASSAYRYDVVDLARQALANRARVLLPQIDTAYTGKNLSTFRSLVAEWNTDEADLDKLTATTGSFLVGTWLANVSSWGATTAEKNQLQYDARSLITGWGDTSSEAEANGLHDYAARDYSGLINDLYAKRWSAYFASLDTALSTNTTPAPVDFFAMDQNWAQSATTYPATPTGDPVSQATAVLNSLPAAPPTGPITGIAGKCVDITNGNSADGTPLQLYTCNGTAAQSWTVEPDGTLQADGKCMDVRNGATTAGTVVQLYTCNGTPAQSWAAQSNGTLKNTKSNLCLDASGGRSTDGTPLIIWTCTANANQLWTLPR</sequence>
<dbReference type="Pfam" id="PF00652">
    <property type="entry name" value="Ricin_B_lectin"/>
    <property type="match status" value="1"/>
</dbReference>
<dbReference type="InterPro" id="IPR007781">
    <property type="entry name" value="NAGLU"/>
</dbReference>
<protein>
    <submittedName>
        <fullName evidence="3">Alpha-N-acetylglucosaminidase</fullName>
    </submittedName>
</protein>
<proteinExistence type="predicted"/>
<dbReference type="PANTHER" id="PTHR12872:SF1">
    <property type="entry name" value="ALPHA-N-ACETYLGLUCOSAMINIDASE"/>
    <property type="match status" value="1"/>
</dbReference>
<evidence type="ECO:0000313" key="3">
    <source>
        <dbReference type="EMBL" id="GAA1976146.1"/>
    </source>
</evidence>
<dbReference type="PROSITE" id="PS50231">
    <property type="entry name" value="RICIN_B_LECTIN"/>
    <property type="match status" value="1"/>
</dbReference>
<keyword evidence="4" id="KW-1185">Reference proteome</keyword>
<dbReference type="PANTHER" id="PTHR12872">
    <property type="entry name" value="ALPHA-N-ACETYLGLUCOSAMINIDASE"/>
    <property type="match status" value="1"/>
</dbReference>
<evidence type="ECO:0000256" key="1">
    <source>
        <dbReference type="ARBA" id="ARBA00022801"/>
    </source>
</evidence>
<evidence type="ECO:0000313" key="4">
    <source>
        <dbReference type="Proteomes" id="UP001499854"/>
    </source>
</evidence>
<dbReference type="Gene3D" id="3.20.20.80">
    <property type="entry name" value="Glycosidases"/>
    <property type="match status" value="1"/>
</dbReference>
<dbReference type="EMBL" id="BAAAQM010000022">
    <property type="protein sequence ID" value="GAA1976146.1"/>
    <property type="molecule type" value="Genomic_DNA"/>
</dbReference>
<name>A0ABN2RWG1_9ACTN</name>
<dbReference type="Gene3D" id="1.20.120.670">
    <property type="entry name" value="N-acetyl-b-d-glucoasminidase"/>
    <property type="match status" value="1"/>
</dbReference>
<dbReference type="Gene3D" id="2.80.10.50">
    <property type="match status" value="1"/>
</dbReference>
<dbReference type="Proteomes" id="UP001499854">
    <property type="component" value="Unassembled WGS sequence"/>
</dbReference>
<dbReference type="InterPro" id="IPR000772">
    <property type="entry name" value="Ricin_B_lectin"/>
</dbReference>
<comment type="caution">
    <text evidence="3">The sequence shown here is derived from an EMBL/GenBank/DDBJ whole genome shotgun (WGS) entry which is preliminary data.</text>
</comment>
<dbReference type="SMART" id="SM00458">
    <property type="entry name" value="RICIN"/>
    <property type="match status" value="1"/>
</dbReference>
<dbReference type="Pfam" id="PF12972">
    <property type="entry name" value="NAGLU_C"/>
    <property type="match status" value="1"/>
</dbReference>
<keyword evidence="1" id="KW-0378">Hydrolase</keyword>
<dbReference type="InterPro" id="IPR035992">
    <property type="entry name" value="Ricin_B-like_lectins"/>
</dbReference>
<dbReference type="InterPro" id="IPR024240">
    <property type="entry name" value="NAGLU_N"/>
</dbReference>
<dbReference type="CDD" id="cd23451">
    <property type="entry name" value="beta-trefoil_Ricin_laminarinase"/>
    <property type="match status" value="1"/>
</dbReference>
<dbReference type="Pfam" id="PF12971">
    <property type="entry name" value="NAGLU_N"/>
    <property type="match status" value="1"/>
</dbReference>
<dbReference type="Pfam" id="PF05089">
    <property type="entry name" value="NAGLU"/>
    <property type="match status" value="1"/>
</dbReference>
<evidence type="ECO:0000259" key="2">
    <source>
        <dbReference type="SMART" id="SM00458"/>
    </source>
</evidence>
<dbReference type="Gene3D" id="3.30.379.10">
    <property type="entry name" value="Chitobiase/beta-hexosaminidase domain 2-like"/>
    <property type="match status" value="1"/>
</dbReference>
<dbReference type="InterPro" id="IPR024733">
    <property type="entry name" value="NAGLU_tim-barrel"/>
</dbReference>